<evidence type="ECO:0008006" key="3">
    <source>
        <dbReference type="Google" id="ProtNLM"/>
    </source>
</evidence>
<dbReference type="RefSeq" id="WP_245130101.1">
    <property type="nucleotide sequence ID" value="NZ_JALJEJ010000004.1"/>
</dbReference>
<name>A0A9X1X554_9SPHI</name>
<sequence length="128" mass="14398">MRLLTASIICLILVGCISGIKPEQLQGRWNYVRVEKPDSPSDSVTRAELEDKKPYIELKPDGKLQIIWGGQVLSHGTYELQGKNIQFTEALPDGKKRKFPFYIQDMTGKKMVFETVGADASRVTALKQ</sequence>
<dbReference type="EMBL" id="JALJEJ010000004">
    <property type="protein sequence ID" value="MCJ8210265.1"/>
    <property type="molecule type" value="Genomic_DNA"/>
</dbReference>
<gene>
    <name evidence="1" type="ORF">MUY27_11150</name>
</gene>
<dbReference type="Proteomes" id="UP001139450">
    <property type="component" value="Unassembled WGS sequence"/>
</dbReference>
<protein>
    <recommendedName>
        <fullName evidence="3">Lipocalin-like domain-containing protein</fullName>
    </recommendedName>
</protein>
<keyword evidence="2" id="KW-1185">Reference proteome</keyword>
<comment type="caution">
    <text evidence="1">The sequence shown here is derived from an EMBL/GenBank/DDBJ whole genome shotgun (WGS) entry which is preliminary data.</text>
</comment>
<evidence type="ECO:0000313" key="2">
    <source>
        <dbReference type="Proteomes" id="UP001139450"/>
    </source>
</evidence>
<dbReference type="PROSITE" id="PS51257">
    <property type="entry name" value="PROKAR_LIPOPROTEIN"/>
    <property type="match status" value="1"/>
</dbReference>
<reference evidence="1" key="1">
    <citation type="submission" date="2022-04" db="EMBL/GenBank/DDBJ databases">
        <title>Mucilaginibacter sp. RS28 isolated from freshwater.</title>
        <authorList>
            <person name="Ko S.-R."/>
        </authorList>
    </citation>
    <scope>NUCLEOTIDE SEQUENCE</scope>
    <source>
        <strain evidence="1">RS28</strain>
    </source>
</reference>
<organism evidence="1 2">
    <name type="scientific">Mucilaginibacter straminoryzae</name>
    <dbReference type="NCBI Taxonomy" id="2932774"/>
    <lineage>
        <taxon>Bacteria</taxon>
        <taxon>Pseudomonadati</taxon>
        <taxon>Bacteroidota</taxon>
        <taxon>Sphingobacteriia</taxon>
        <taxon>Sphingobacteriales</taxon>
        <taxon>Sphingobacteriaceae</taxon>
        <taxon>Mucilaginibacter</taxon>
    </lineage>
</organism>
<proteinExistence type="predicted"/>
<dbReference type="AlphaFoldDB" id="A0A9X1X554"/>
<evidence type="ECO:0000313" key="1">
    <source>
        <dbReference type="EMBL" id="MCJ8210265.1"/>
    </source>
</evidence>
<accession>A0A9X1X554</accession>